<dbReference type="SUPFAM" id="SSF50475">
    <property type="entry name" value="FMN-binding split barrel"/>
    <property type="match status" value="1"/>
</dbReference>
<dbReference type="KEGG" id="cbac:JI75_06805"/>
<sequence length="157" mass="17441">MRRGDREVVGEDRIREILDKGGVVRIAFNDGDFPYIVPMNYGYDLSEGRLVLFTHGALEGRKVDLARRNPNVGFEIDCEVASLSGGDNPCRYSAHYSSIIGFGRLSVLEDPADKIAGLKCLMKTQTGRDFSFTEQMARPVSVFRLDCAGFTAKSRQP</sequence>
<dbReference type="Gene3D" id="2.30.110.10">
    <property type="entry name" value="Electron Transport, Fmn-binding Protein, Chain A"/>
    <property type="match status" value="1"/>
</dbReference>
<gene>
    <name evidence="1" type="ORF">JI75_06805</name>
</gene>
<dbReference type="OrthoDB" id="9794935at2"/>
<proteinExistence type="predicted"/>
<reference evidence="2" key="1">
    <citation type="submission" date="2014-08" db="EMBL/GenBank/DDBJ databases">
        <title>Coriobacteriaceae sp. complete genome.</title>
        <authorList>
            <person name="Looft T."/>
            <person name="Bayles D.O."/>
            <person name="Stanton T.B."/>
        </authorList>
    </citation>
    <scope>NUCLEOTIDE SEQUENCE [LARGE SCALE GENOMIC DNA]</scope>
    <source>
        <strain evidence="2">68-1-3</strain>
    </source>
</reference>
<protein>
    <recommendedName>
        <fullName evidence="3">5-nitroimidazole antibiotic resistance protein</fullName>
    </recommendedName>
</protein>
<evidence type="ECO:0008006" key="3">
    <source>
        <dbReference type="Google" id="ProtNLM"/>
    </source>
</evidence>
<organism evidence="1 2">
    <name type="scientific">Berryella intestinalis</name>
    <dbReference type="NCBI Taxonomy" id="1531429"/>
    <lineage>
        <taxon>Bacteria</taxon>
        <taxon>Bacillati</taxon>
        <taxon>Actinomycetota</taxon>
        <taxon>Coriobacteriia</taxon>
        <taxon>Eggerthellales</taxon>
        <taxon>Eggerthellaceae</taxon>
        <taxon>Berryella</taxon>
    </lineage>
</organism>
<evidence type="ECO:0000313" key="1">
    <source>
        <dbReference type="EMBL" id="AJC12410.1"/>
    </source>
</evidence>
<dbReference type="AlphaFoldDB" id="A0A0A8B4R9"/>
<dbReference type="InterPro" id="IPR012349">
    <property type="entry name" value="Split_barrel_FMN-bd"/>
</dbReference>
<dbReference type="EMBL" id="CP009302">
    <property type="protein sequence ID" value="AJC12410.1"/>
    <property type="molecule type" value="Genomic_DNA"/>
</dbReference>
<dbReference type="PANTHER" id="PTHR34071">
    <property type="entry name" value="5-NITROIMIDAZOLE ANTIBIOTICS RESISTANCE PROTEIN, NIMA-FAMILY-RELATED PROTEIN-RELATED"/>
    <property type="match status" value="1"/>
</dbReference>
<reference evidence="1 2" key="2">
    <citation type="journal article" date="2015" name="Genome Announc.">
        <title>Complete Genome Sequence of Coriobacteriaceae Strain 68-1-3, a Novel Mucus-Degrading Isolate from the Swine Intestinal Tract.</title>
        <authorList>
            <person name="Looft T."/>
            <person name="Bayles D.O."/>
            <person name="Alt D.P."/>
            <person name="Stanton T.B."/>
        </authorList>
    </citation>
    <scope>NUCLEOTIDE SEQUENCE [LARGE SCALE GENOMIC DNA]</scope>
    <source>
        <strain evidence="1 2">68-1-3</strain>
    </source>
</reference>
<dbReference type="HOGENOM" id="CLU_067890_1_0_11"/>
<dbReference type="PANTHER" id="PTHR34071:SF2">
    <property type="entry name" value="FLAVIN-NUCLEOTIDE-BINDING PROTEIN"/>
    <property type="match status" value="1"/>
</dbReference>
<evidence type="ECO:0000313" key="2">
    <source>
        <dbReference type="Proteomes" id="UP000031121"/>
    </source>
</evidence>
<dbReference type="Pfam" id="PF12900">
    <property type="entry name" value="Pyridox_ox_2"/>
    <property type="match status" value="1"/>
</dbReference>
<dbReference type="STRING" id="1531429.JI75_06805"/>
<dbReference type="RefSeq" id="WP_039689692.1">
    <property type="nucleotide sequence ID" value="NZ_CP009302.1"/>
</dbReference>
<dbReference type="Proteomes" id="UP000031121">
    <property type="component" value="Chromosome"/>
</dbReference>
<keyword evidence="2" id="KW-1185">Reference proteome</keyword>
<accession>A0A0A8B4R9</accession>
<dbReference type="InterPro" id="IPR024747">
    <property type="entry name" value="Pyridox_Oxase-rel"/>
</dbReference>
<name>A0A0A8B4R9_9ACTN</name>